<feature type="region of interest" description="Disordered" evidence="7">
    <location>
        <begin position="793"/>
        <end position="834"/>
    </location>
</feature>
<feature type="compositionally biased region" description="Low complexity" evidence="7">
    <location>
        <begin position="1385"/>
        <end position="1414"/>
    </location>
</feature>
<feature type="compositionally biased region" description="Low complexity" evidence="7">
    <location>
        <begin position="69"/>
        <end position="78"/>
    </location>
</feature>
<feature type="zinc finger region" description="C3H1-type" evidence="6">
    <location>
        <begin position="464"/>
        <end position="491"/>
    </location>
</feature>
<feature type="compositionally biased region" description="Pro residues" evidence="7">
    <location>
        <begin position="735"/>
        <end position="745"/>
    </location>
</feature>
<dbReference type="Gene3D" id="1.20.120.1350">
    <property type="entry name" value="Pneumovirus matrix protein 2 (M2), zinc-binding domain"/>
    <property type="match status" value="1"/>
</dbReference>
<feature type="region of interest" description="Disordered" evidence="7">
    <location>
        <begin position="683"/>
        <end position="770"/>
    </location>
</feature>
<dbReference type="InterPro" id="IPR036855">
    <property type="entry name" value="Znf_CCCH_sf"/>
</dbReference>
<evidence type="ECO:0000256" key="3">
    <source>
        <dbReference type="ARBA" id="ARBA00022737"/>
    </source>
</evidence>
<evidence type="ECO:0000313" key="9">
    <source>
        <dbReference type="EMBL" id="KAL0972970.1"/>
    </source>
</evidence>
<keyword evidence="4 6" id="KW-0863">Zinc-finger</keyword>
<feature type="domain" description="C3H1-type" evidence="8">
    <location>
        <begin position="464"/>
        <end position="491"/>
    </location>
</feature>
<feature type="compositionally biased region" description="Polar residues" evidence="7">
    <location>
        <begin position="692"/>
        <end position="701"/>
    </location>
</feature>
<protein>
    <recommendedName>
        <fullName evidence="8">C3H1-type domain-containing protein</fullName>
    </recommendedName>
</protein>
<feature type="compositionally biased region" description="Basic and acidic residues" evidence="7">
    <location>
        <begin position="1308"/>
        <end position="1317"/>
    </location>
</feature>
<gene>
    <name evidence="9" type="ORF">UPYG_G00197150</name>
</gene>
<feature type="compositionally biased region" description="Low complexity" evidence="7">
    <location>
        <begin position="1243"/>
        <end position="1252"/>
    </location>
</feature>
<dbReference type="Proteomes" id="UP001557470">
    <property type="component" value="Unassembled WGS sequence"/>
</dbReference>
<comment type="caution">
    <text evidence="9">The sequence shown here is derived from an EMBL/GenBank/DDBJ whole genome shotgun (WGS) entry which is preliminary data.</text>
</comment>
<feature type="compositionally biased region" description="Basic and acidic residues" evidence="7">
    <location>
        <begin position="17"/>
        <end position="27"/>
    </location>
</feature>
<organism evidence="9 10">
    <name type="scientific">Umbra pygmaea</name>
    <name type="common">Eastern mudminnow</name>
    <dbReference type="NCBI Taxonomy" id="75934"/>
    <lineage>
        <taxon>Eukaryota</taxon>
        <taxon>Metazoa</taxon>
        <taxon>Chordata</taxon>
        <taxon>Craniata</taxon>
        <taxon>Vertebrata</taxon>
        <taxon>Euteleostomi</taxon>
        <taxon>Actinopterygii</taxon>
        <taxon>Neopterygii</taxon>
        <taxon>Teleostei</taxon>
        <taxon>Protacanthopterygii</taxon>
        <taxon>Esociformes</taxon>
        <taxon>Umbridae</taxon>
        <taxon>Umbra</taxon>
    </lineage>
</organism>
<feature type="compositionally biased region" description="Acidic residues" evidence="7">
    <location>
        <begin position="554"/>
        <end position="564"/>
    </location>
</feature>
<evidence type="ECO:0000256" key="6">
    <source>
        <dbReference type="PROSITE-ProRule" id="PRU00723"/>
    </source>
</evidence>
<dbReference type="InterPro" id="IPR054361">
    <property type="entry name" value="Znf-CCCH_ZC3H4/6/8"/>
</dbReference>
<proteinExistence type="predicted"/>
<feature type="compositionally biased region" description="Gly residues" evidence="7">
    <location>
        <begin position="270"/>
        <end position="279"/>
    </location>
</feature>
<feature type="compositionally biased region" description="Gly residues" evidence="7">
    <location>
        <begin position="1230"/>
        <end position="1242"/>
    </location>
</feature>
<feature type="compositionally biased region" description="Basic residues" evidence="7">
    <location>
        <begin position="100"/>
        <end position="109"/>
    </location>
</feature>
<dbReference type="PANTHER" id="PTHR13119:SF23">
    <property type="entry name" value="ZINC FINGER CCCH DOMAIN-CONTAINING PROTEIN 4"/>
    <property type="match status" value="1"/>
</dbReference>
<feature type="zinc finger region" description="C3H1-type" evidence="6">
    <location>
        <begin position="435"/>
        <end position="462"/>
    </location>
</feature>
<dbReference type="PROSITE" id="PS50103">
    <property type="entry name" value="ZF_C3H1"/>
    <property type="match status" value="3"/>
</dbReference>
<feature type="compositionally biased region" description="Pro residues" evidence="7">
    <location>
        <begin position="623"/>
        <end position="635"/>
    </location>
</feature>
<accession>A0ABD0WHE3</accession>
<feature type="compositionally biased region" description="Basic residues" evidence="7">
    <location>
        <begin position="117"/>
        <end position="131"/>
    </location>
</feature>
<feature type="domain" description="C3H1-type" evidence="8">
    <location>
        <begin position="510"/>
        <end position="538"/>
    </location>
</feature>
<dbReference type="InterPro" id="IPR041367">
    <property type="entry name" value="Znf-CCCH_4"/>
</dbReference>
<feature type="compositionally biased region" description="Gly residues" evidence="7">
    <location>
        <begin position="295"/>
        <end position="312"/>
    </location>
</feature>
<dbReference type="GO" id="GO:0008270">
    <property type="term" value="F:zinc ion binding"/>
    <property type="evidence" value="ECO:0007669"/>
    <property type="project" value="UniProtKB-KW"/>
</dbReference>
<dbReference type="SMART" id="SM00356">
    <property type="entry name" value="ZnF_C3H1"/>
    <property type="match status" value="3"/>
</dbReference>
<feature type="compositionally biased region" description="Pro residues" evidence="7">
    <location>
        <begin position="1145"/>
        <end position="1156"/>
    </location>
</feature>
<feature type="compositionally biased region" description="Acidic residues" evidence="7">
    <location>
        <begin position="198"/>
        <end position="219"/>
    </location>
</feature>
<feature type="compositionally biased region" description="Basic and acidic residues" evidence="7">
    <location>
        <begin position="220"/>
        <end position="269"/>
    </location>
</feature>
<dbReference type="Pfam" id="PF18044">
    <property type="entry name" value="zf-CCCH_4"/>
    <property type="match status" value="1"/>
</dbReference>
<keyword evidence="2 6" id="KW-0479">Metal-binding</keyword>
<dbReference type="Pfam" id="PF22623">
    <property type="entry name" value="zf-CCCH_9"/>
    <property type="match status" value="1"/>
</dbReference>
<feature type="compositionally biased region" description="Polar residues" evidence="7">
    <location>
        <begin position="887"/>
        <end position="900"/>
    </location>
</feature>
<dbReference type="Gene3D" id="4.10.1000.10">
    <property type="entry name" value="Zinc finger, CCCH-type"/>
    <property type="match status" value="1"/>
</dbReference>
<keyword evidence="5 6" id="KW-0862">Zinc</keyword>
<feature type="compositionally biased region" description="Basic residues" evidence="7">
    <location>
        <begin position="363"/>
        <end position="383"/>
    </location>
</feature>
<feature type="compositionally biased region" description="Acidic residues" evidence="7">
    <location>
        <begin position="339"/>
        <end position="358"/>
    </location>
</feature>
<feature type="region of interest" description="Disordered" evidence="7">
    <location>
        <begin position="554"/>
        <end position="671"/>
    </location>
</feature>
<evidence type="ECO:0000256" key="1">
    <source>
        <dbReference type="ARBA" id="ARBA00022553"/>
    </source>
</evidence>
<feature type="region of interest" description="Disordered" evidence="7">
    <location>
        <begin position="849"/>
        <end position="1026"/>
    </location>
</feature>
<dbReference type="InterPro" id="IPR045124">
    <property type="entry name" value="Su(sable)-like"/>
</dbReference>
<name>A0ABD0WHE3_UMBPY</name>
<dbReference type="PANTHER" id="PTHR13119">
    <property type="entry name" value="ZINC FINGER CCCH DOMAIN-CONTAINING PROTEI"/>
    <property type="match status" value="1"/>
</dbReference>
<evidence type="ECO:0000256" key="4">
    <source>
        <dbReference type="ARBA" id="ARBA00022771"/>
    </source>
</evidence>
<feature type="compositionally biased region" description="Basic and acidic residues" evidence="7">
    <location>
        <begin position="926"/>
        <end position="943"/>
    </location>
</feature>
<feature type="compositionally biased region" description="Basic and acidic residues" evidence="7">
    <location>
        <begin position="1171"/>
        <end position="1183"/>
    </location>
</feature>
<feature type="compositionally biased region" description="Gly residues" evidence="7">
    <location>
        <begin position="794"/>
        <end position="811"/>
    </location>
</feature>
<evidence type="ECO:0000256" key="5">
    <source>
        <dbReference type="ARBA" id="ARBA00022833"/>
    </source>
</evidence>
<feature type="compositionally biased region" description="Low complexity" evidence="7">
    <location>
        <begin position="1334"/>
        <end position="1363"/>
    </location>
</feature>
<feature type="zinc finger region" description="C3H1-type" evidence="6">
    <location>
        <begin position="510"/>
        <end position="538"/>
    </location>
</feature>
<feature type="region of interest" description="Disordered" evidence="7">
    <location>
        <begin position="1"/>
        <end position="433"/>
    </location>
</feature>
<reference evidence="9 10" key="1">
    <citation type="submission" date="2024-06" db="EMBL/GenBank/DDBJ databases">
        <authorList>
            <person name="Pan Q."/>
            <person name="Wen M."/>
            <person name="Jouanno E."/>
            <person name="Zahm M."/>
            <person name="Klopp C."/>
            <person name="Cabau C."/>
            <person name="Louis A."/>
            <person name="Berthelot C."/>
            <person name="Parey E."/>
            <person name="Roest Crollius H."/>
            <person name="Montfort J."/>
            <person name="Robinson-Rechavi M."/>
            <person name="Bouchez O."/>
            <person name="Lampietro C."/>
            <person name="Lopez Roques C."/>
            <person name="Donnadieu C."/>
            <person name="Postlethwait J."/>
            <person name="Bobe J."/>
            <person name="Verreycken H."/>
            <person name="Guiguen Y."/>
        </authorList>
    </citation>
    <scope>NUCLEOTIDE SEQUENCE [LARGE SCALE GENOMIC DNA]</scope>
    <source>
        <strain evidence="9">Up_M1</strain>
        <tissue evidence="9">Testis</tissue>
    </source>
</reference>
<evidence type="ECO:0000313" key="10">
    <source>
        <dbReference type="Proteomes" id="UP001557470"/>
    </source>
</evidence>
<dbReference type="SUPFAM" id="SSF90229">
    <property type="entry name" value="CCCH zinc finger"/>
    <property type="match status" value="3"/>
</dbReference>
<dbReference type="GO" id="GO:0045892">
    <property type="term" value="P:negative regulation of DNA-templated transcription"/>
    <property type="evidence" value="ECO:0007669"/>
    <property type="project" value="UniProtKB-ARBA"/>
</dbReference>
<feature type="compositionally biased region" description="Low complexity" evidence="7">
    <location>
        <begin position="163"/>
        <end position="184"/>
    </location>
</feature>
<keyword evidence="3" id="KW-0677">Repeat</keyword>
<feature type="compositionally biased region" description="Acidic residues" evidence="7">
    <location>
        <begin position="28"/>
        <end position="51"/>
    </location>
</feature>
<feature type="domain" description="C3H1-type" evidence="8">
    <location>
        <begin position="435"/>
        <end position="462"/>
    </location>
</feature>
<feature type="compositionally biased region" description="Pro residues" evidence="7">
    <location>
        <begin position="708"/>
        <end position="728"/>
    </location>
</feature>
<sequence>MAVESMTVHPNSPTTTNHEHNSLLTDERGEEGELEEGELEDDGGEVEEVEEPSAREGAGAGGEEGGEVEGVVAAAEPAPQEKTHRSKERHASVSDDEKARRHKRKRRKEREREKEKRRAKKRRKSKHKRHASSSDDHSDFSDDSDYSPSEKRKYRDYSPTYPPSSHGYPPVPSSGHSGPVPKKGSYMKMDKQTYGGYDDYEEETYEGEEEEEMGDDEYDDFTKELNQYRKAKEGGGDGGGRDGGGRDGGGRDGGGRDGGGRDGGGRDGGGRGGRGGRGSKNGVRGSKGRMKNQRGRGGMRGGRGGRGGGRGGSRGRGRGGKMGGDNEDGEGMMYGGGGDDMEYGEDDCDNMGDDDYDDFSQYRKSKERARGGKGGRGRGRGKQGRGMNRGGRGRNRGRGRGGGDQGHDEDNNGEMDIGDGGGQHNKHQGDKHQDKKGKAICKYYIEGRCTWGEHCNFSHDIELPKKKELCKFYITGFCARAENCPYMHDILYCFQIHNCLSLIGHFTLQMTRDFPCKLFHTTGSCVNGDECMFSHEPLTDDTQDLLNKMLAEDAEAGAEDEKEVEELKKQGINPLPKPPPGVGLLPTPPRPGPDNPAPGEYGPQGPSGLSPGSMPSNATPGPTQGPGPCPGPPTPCTESSPYQSPPNPGGPPPPSMGPQPPCPNTVGKKIPSLFEIKVQPTGQLAQKLAGQRGQTPGNASCQAGAPGPQGPPGGPGGPPPRFPPPGMMPPDMSMGPPPPMGPGGPPMMQGFGPDGGPMMPPGPPPGGNFFDNFFNQQQGMSMEGVVEEGDDFQGFGGIDEMGGRGAGGNQGSMGDCPSNGGSANHKAGMGVPDFLPPAQRALFLRIQQKQQEDEGRARLTKGSVERDAEGDSANWYSSEDEDGGGSVTSILKTLRQQSQGPPKPEGLPCDPRLQKGSPVHPPARPADPRHADPRLARDPRLSRATDSAQASDGPSPSTSPSSAPISTPADPRLARLAAATAALNPKPDAPLVYKPPPLTAPSVEEEETERVLRDKPVPIPMDPLMGMALRDPRSQLKQFSHIKKDVVLHMPPYAKMVTWNPEDLIPVPIPKQDFLPLPQASPLCRLWIPASREASSRSTRRSPHPCLPPCPPRNPPARPRLPSPDFELLSRILKTVNASSGPSQSSPPLPLVPPPALLLAPPASCPPPVDKPVDPRMARKAPADPRLQPPKSALKHPSETPVPPPTPAPAAPSPPAPSIAPYDPRLLSAGGAGRGSGAGASGGSSVLSGISLYDPRTPSAGKAEGPGASTNTTPSIAPTEPKPTEATSAKPKAKEPLFVRKSALDQPEPEKSSEQSTDRYNSYNRPRPKPAPSPAIGTSSGGPSPPGCSTAAQVAPGAAEPAPTGVHNLPVSSLFSMVKQASKASGSGSPFGGNSPAQPTDTTPPTTTSTAEQDNASLKEVFKGFDPTASPFCQ</sequence>
<keyword evidence="1" id="KW-0597">Phosphoprotein</keyword>
<feature type="compositionally biased region" description="Low complexity" evidence="7">
    <location>
        <begin position="951"/>
        <end position="986"/>
    </location>
</feature>
<keyword evidence="10" id="KW-1185">Reference proteome</keyword>
<feature type="compositionally biased region" description="Pro residues" evidence="7">
    <location>
        <begin position="643"/>
        <end position="663"/>
    </location>
</feature>
<feature type="region of interest" description="Disordered" evidence="7">
    <location>
        <begin position="1091"/>
        <end position="1434"/>
    </location>
</feature>
<feature type="compositionally biased region" description="Pro residues" evidence="7">
    <location>
        <begin position="1200"/>
        <end position="1218"/>
    </location>
</feature>
<feature type="compositionally biased region" description="Basic and acidic residues" evidence="7">
    <location>
        <begin position="850"/>
        <end position="869"/>
    </location>
</feature>
<feature type="compositionally biased region" description="Pro residues" evidence="7">
    <location>
        <begin position="575"/>
        <end position="596"/>
    </location>
</feature>
<feature type="compositionally biased region" description="Basic and acidic residues" evidence="7">
    <location>
        <begin position="79"/>
        <end position="99"/>
    </location>
</feature>
<feature type="compositionally biased region" description="Pro residues" evidence="7">
    <location>
        <begin position="1105"/>
        <end position="1122"/>
    </location>
</feature>
<evidence type="ECO:0000256" key="2">
    <source>
        <dbReference type="ARBA" id="ARBA00022723"/>
    </source>
</evidence>
<evidence type="ECO:0000259" key="8">
    <source>
        <dbReference type="PROSITE" id="PS50103"/>
    </source>
</evidence>
<dbReference type="InterPro" id="IPR000571">
    <property type="entry name" value="Znf_CCCH"/>
</dbReference>
<feature type="compositionally biased region" description="Low complexity" evidence="7">
    <location>
        <begin position="597"/>
        <end position="622"/>
    </location>
</feature>
<dbReference type="EMBL" id="JAGEUA010000006">
    <property type="protein sequence ID" value="KAL0972970.1"/>
    <property type="molecule type" value="Genomic_DNA"/>
</dbReference>
<dbReference type="Pfam" id="PF14608">
    <property type="entry name" value="zf-CCCH_2"/>
    <property type="match status" value="1"/>
</dbReference>
<evidence type="ECO:0000256" key="7">
    <source>
        <dbReference type="SAM" id="MobiDB-lite"/>
    </source>
</evidence>